<protein>
    <recommendedName>
        <fullName evidence="6">P-loop containing nucleoside triphosphate hydrolase protein</fullName>
    </recommendedName>
</protein>
<dbReference type="GO" id="GO:0031380">
    <property type="term" value="C:nuclear RNA-directed RNA polymerase complex"/>
    <property type="evidence" value="ECO:0007669"/>
    <property type="project" value="TreeGrafter"/>
</dbReference>
<dbReference type="PANTHER" id="PTHR10887:SF445">
    <property type="entry name" value="NFX1-TYPE ZINC FINGER-CONTAINING PROTEIN 1"/>
    <property type="match status" value="1"/>
</dbReference>
<dbReference type="Proteomes" id="UP000698800">
    <property type="component" value="Unassembled WGS sequence"/>
</dbReference>
<dbReference type="InterPro" id="IPR045055">
    <property type="entry name" value="DNA2/NAM7-like"/>
</dbReference>
<dbReference type="GO" id="GO:0004386">
    <property type="term" value="F:helicase activity"/>
    <property type="evidence" value="ECO:0007669"/>
    <property type="project" value="InterPro"/>
</dbReference>
<dbReference type="SUPFAM" id="SSF52540">
    <property type="entry name" value="P-loop containing nucleoside triphosphate hydrolases"/>
    <property type="match status" value="1"/>
</dbReference>
<feature type="domain" description="DNA2/NAM7 helicase helicase" evidence="2">
    <location>
        <begin position="341"/>
        <end position="698"/>
    </location>
</feature>
<dbReference type="PANTHER" id="PTHR10887">
    <property type="entry name" value="DNA2/NAM7 HELICASE FAMILY"/>
    <property type="match status" value="1"/>
</dbReference>
<feature type="domain" description="DNA2/NAM7 helicase-like C-terminal" evidence="3">
    <location>
        <begin position="716"/>
        <end position="938"/>
    </location>
</feature>
<dbReference type="InterPro" id="IPR041677">
    <property type="entry name" value="DNA2/NAM7_AAA_11"/>
</dbReference>
<keyword evidence="5" id="KW-1185">Reference proteome</keyword>
<dbReference type="Pfam" id="PF13087">
    <property type="entry name" value="AAA_12"/>
    <property type="match status" value="1"/>
</dbReference>
<dbReference type="CDD" id="cd18808">
    <property type="entry name" value="SF1_C_Upf1"/>
    <property type="match status" value="1"/>
</dbReference>
<organism evidence="4 5">
    <name type="scientific">Glutinoglossum americanum</name>
    <dbReference type="NCBI Taxonomy" id="1670608"/>
    <lineage>
        <taxon>Eukaryota</taxon>
        <taxon>Fungi</taxon>
        <taxon>Dikarya</taxon>
        <taxon>Ascomycota</taxon>
        <taxon>Pezizomycotina</taxon>
        <taxon>Geoglossomycetes</taxon>
        <taxon>Geoglossales</taxon>
        <taxon>Geoglossaceae</taxon>
        <taxon>Glutinoglossum</taxon>
    </lineage>
</organism>
<dbReference type="AlphaFoldDB" id="A0A9P8L4N9"/>
<reference evidence="4" key="1">
    <citation type="submission" date="2021-03" db="EMBL/GenBank/DDBJ databases">
        <title>Comparative genomics and phylogenomic investigation of the class Geoglossomycetes provide insights into ecological specialization and systematics.</title>
        <authorList>
            <person name="Melie T."/>
            <person name="Pirro S."/>
            <person name="Miller A.N."/>
            <person name="Quandt A."/>
        </authorList>
    </citation>
    <scope>NUCLEOTIDE SEQUENCE</scope>
    <source>
        <strain evidence="4">GBOQ0MN5Z8</strain>
    </source>
</reference>
<accession>A0A9P8L4N9</accession>
<dbReference type="Gene3D" id="3.40.50.300">
    <property type="entry name" value="P-loop containing nucleotide triphosphate hydrolases"/>
    <property type="match status" value="3"/>
</dbReference>
<dbReference type="InterPro" id="IPR047187">
    <property type="entry name" value="SF1_C_Upf1"/>
</dbReference>
<keyword evidence="1" id="KW-0347">Helicase</keyword>
<dbReference type="GO" id="GO:0031048">
    <property type="term" value="P:regulatory ncRNA-mediated heterochromatin formation"/>
    <property type="evidence" value="ECO:0007669"/>
    <property type="project" value="TreeGrafter"/>
</dbReference>
<keyword evidence="1" id="KW-0378">Hydrolase</keyword>
<dbReference type="EMBL" id="JAGHQL010000032">
    <property type="protein sequence ID" value="KAH0543461.1"/>
    <property type="molecule type" value="Genomic_DNA"/>
</dbReference>
<evidence type="ECO:0000313" key="4">
    <source>
        <dbReference type="EMBL" id="KAH0543461.1"/>
    </source>
</evidence>
<comment type="caution">
    <text evidence="4">The sequence shown here is derived from an EMBL/GenBank/DDBJ whole genome shotgun (WGS) entry which is preliminary data.</text>
</comment>
<sequence>MSSMQRFLKPRLFEQTFDDKGPGQLSGHGYRHDNDHVNIRHIQILPTMDEILSQRPPFMPRKDVTSWHFLPRGVSRLIDTQFRQLRYDSIESVIDSTYYTCQLLASSCILDASENFHVTPKGNRFRAYYDITFEGLGWHNYKGLEVEISFACPPHLQGWKLSTSDVLERGMLVALVGLDLDSPALSTIFFEVSFTKSAEGMRSKGNGVRANMRMCLADPENEDDCRRVLYYSQSIQHGKFILVEYPGVLPAGFMHTLKRLQHPDTQLIPFSQEIAPGNIIGRSLPGNEPPAYAIAKEFTYNLTSLRTPGREFDTPELRIPLSFSASDSTESLSMLLDQTSLDEGQAAALLACLNRGLAFTQGPPGTGKTYLGVALVKAILASRPENAKWPIVVACMTNHALDSFLRDLCDQGVQNIVRLGAGSKQKWTESISLWRARKSKIPGMRFNRWKAAIRRVEGLTREGDQFCQSFSMPELSWHVLREYIQENYNGYYQQFASLEAAGSEHGADNSLARKAEGFGFMCWIKEVDINAEEALLRNFHLYLGKSAVSDVGFPIVQQMLKEIFCSKNLHIATTLGEPSIWQMSSSERQQLVERWRSEVGTIKLVEQVAELHRRHQEARQNEQRILADNTGVQLKMQDVIGVTTTGSAMYSELLKIAGPKVVICEEAGEVMEPHTLCTLSPTIEHGIFIGDPEQLRPQAMEQSLSLETKMGVLYRLDESLFERLMKPADPETKPIPTTQLSIQRRMFPDIADLSRATLYPSLQDHISTTMHDPVAGMVRRMYWLDHTEPEDESGADSYSNPFEAEMIRGLVRYLISQNHYGVGDIAVVTPYKAQLSLLQTRLHAQCSVYLSQADIEQLQEDELITEGAINANSLTDVDMFHLLRTATIDNFQGEEARVVILSTVRSNSEGRVGFLRTENRVNVACSRARDGFYIIGNAGLIGSVNMWAKIIKRAASEPLLPHIARDTPFPPTQKRYSNQEISLSFNRVESNADTYSNADMFAIIFATQRNCISTGSAKNHASVSALADTIVQSHVMSLVGIVPQSSPFRCPADMSSRCGAQTGRPDHANALTLPRIFNWGVAISIKFCAQAVRLEPQIAMLHVQNYYRVGIAVLGSAETVVTPQHI</sequence>
<evidence type="ECO:0000259" key="2">
    <source>
        <dbReference type="Pfam" id="PF13086"/>
    </source>
</evidence>
<proteinExistence type="predicted"/>
<name>A0A9P8L4N9_9PEZI</name>
<evidence type="ECO:0000313" key="5">
    <source>
        <dbReference type="Proteomes" id="UP000698800"/>
    </source>
</evidence>
<dbReference type="Pfam" id="PF13086">
    <property type="entry name" value="AAA_11"/>
    <property type="match status" value="1"/>
</dbReference>
<evidence type="ECO:0000256" key="1">
    <source>
        <dbReference type="ARBA" id="ARBA00022806"/>
    </source>
</evidence>
<evidence type="ECO:0008006" key="6">
    <source>
        <dbReference type="Google" id="ProtNLM"/>
    </source>
</evidence>
<gene>
    <name evidence="4" type="ORF">FGG08_002226</name>
</gene>
<dbReference type="OrthoDB" id="2423195at2759"/>
<keyword evidence="1" id="KW-0067">ATP-binding</keyword>
<dbReference type="InterPro" id="IPR027417">
    <property type="entry name" value="P-loop_NTPase"/>
</dbReference>
<evidence type="ECO:0000259" key="3">
    <source>
        <dbReference type="Pfam" id="PF13087"/>
    </source>
</evidence>
<keyword evidence="1" id="KW-0547">Nucleotide-binding</keyword>
<dbReference type="InterPro" id="IPR041679">
    <property type="entry name" value="DNA2/NAM7-like_C"/>
</dbReference>